<dbReference type="EMBL" id="BGZK01000544">
    <property type="protein sequence ID" value="GBP49400.1"/>
    <property type="molecule type" value="Genomic_DNA"/>
</dbReference>
<gene>
    <name evidence="1" type="ORF">EVAR_38168_1</name>
</gene>
<name>A0A4C1WEW5_EUMVA</name>
<dbReference type="AlphaFoldDB" id="A0A4C1WEW5"/>
<reference evidence="1 2" key="1">
    <citation type="journal article" date="2019" name="Commun. Biol.">
        <title>The bagworm genome reveals a unique fibroin gene that provides high tensile strength.</title>
        <authorList>
            <person name="Kono N."/>
            <person name="Nakamura H."/>
            <person name="Ohtoshi R."/>
            <person name="Tomita M."/>
            <person name="Numata K."/>
            <person name="Arakawa K."/>
        </authorList>
    </citation>
    <scope>NUCLEOTIDE SEQUENCE [LARGE SCALE GENOMIC DNA]</scope>
</reference>
<organism evidence="1 2">
    <name type="scientific">Eumeta variegata</name>
    <name type="common">Bagworm moth</name>
    <name type="synonym">Eumeta japonica</name>
    <dbReference type="NCBI Taxonomy" id="151549"/>
    <lineage>
        <taxon>Eukaryota</taxon>
        <taxon>Metazoa</taxon>
        <taxon>Ecdysozoa</taxon>
        <taxon>Arthropoda</taxon>
        <taxon>Hexapoda</taxon>
        <taxon>Insecta</taxon>
        <taxon>Pterygota</taxon>
        <taxon>Neoptera</taxon>
        <taxon>Endopterygota</taxon>
        <taxon>Lepidoptera</taxon>
        <taxon>Glossata</taxon>
        <taxon>Ditrysia</taxon>
        <taxon>Tineoidea</taxon>
        <taxon>Psychidae</taxon>
        <taxon>Oiketicinae</taxon>
        <taxon>Eumeta</taxon>
    </lineage>
</organism>
<evidence type="ECO:0000313" key="2">
    <source>
        <dbReference type="Proteomes" id="UP000299102"/>
    </source>
</evidence>
<sequence length="115" mass="13200">MYHVRPTSYTVLHSWSKNNTFDVGLKKRYGRDTALARPLLTLPINKNRFGFLIKLRGPGPGRAPPPDGRAFYDEIYFIVTSKKLDGVRHVRRCDSKVAMIHRAVSRCRPDWESGT</sequence>
<evidence type="ECO:0000313" key="1">
    <source>
        <dbReference type="EMBL" id="GBP49400.1"/>
    </source>
</evidence>
<keyword evidence="2" id="KW-1185">Reference proteome</keyword>
<dbReference type="Proteomes" id="UP000299102">
    <property type="component" value="Unassembled WGS sequence"/>
</dbReference>
<protein>
    <submittedName>
        <fullName evidence="1">Uncharacterized protein</fullName>
    </submittedName>
</protein>
<accession>A0A4C1WEW5</accession>
<proteinExistence type="predicted"/>
<comment type="caution">
    <text evidence="1">The sequence shown here is derived from an EMBL/GenBank/DDBJ whole genome shotgun (WGS) entry which is preliminary data.</text>
</comment>